<evidence type="ECO:0000313" key="1">
    <source>
        <dbReference type="EMBL" id="RKQ13279.1"/>
    </source>
</evidence>
<accession>A0A494YT39</accession>
<dbReference type="AlphaFoldDB" id="A0A494YT39"/>
<comment type="caution">
    <text evidence="1">The sequence shown here is derived from an EMBL/GenBank/DDBJ whole genome shotgun (WGS) entry which is preliminary data.</text>
</comment>
<keyword evidence="2" id="KW-1185">Reference proteome</keyword>
<sequence length="341" mass="39661">MKRFFISGAISFFLLTGCTVENSKKVDLVPPSPSIEIVQNKSTTQTEQDKVRTNTEEAMEFIQKAFEKASNLETVSFSSFVYKTAYLNNLLEPELSSFYEYNDTYEGMMQRSPKYVTLTTTINQTSGSLVNGEIGEYDDSTSIYSTSTEYFDPELGWYSVSGDYSYGGVPVMEEEPYISRNDLDKSFKTLEHIDAFLELFISYPEQLSLYKETVGDIGGGFELDNWIVELQLTQEQYREHLNMLDMNLFTGSYFESESNELYFVETEDLRDLYLALTFDTAYNLVQLTVFHTYNGLEDYVEPEMRRNDYFINRYFVYFSDYNVPYAQKIPEEVILNADYQR</sequence>
<reference evidence="1 2" key="1">
    <citation type="journal article" date="2016" name="Antonie Van Leeuwenhoek">
        <title>Lysinibacillus endophyticus sp. nov., an indole-3-acetic acid producing endophytic bacterium isolated from corn root (Zea mays cv. Xinken-5).</title>
        <authorList>
            <person name="Yu J."/>
            <person name="Guan X."/>
            <person name="Liu C."/>
            <person name="Xiang W."/>
            <person name="Yu Z."/>
            <person name="Liu X."/>
            <person name="Wang G."/>
        </authorList>
    </citation>
    <scope>NUCLEOTIDE SEQUENCE [LARGE SCALE GENOMIC DNA]</scope>
    <source>
        <strain evidence="1 2">DSM 100506</strain>
    </source>
</reference>
<organism evidence="1 2">
    <name type="scientific">Ureibacillus endophyticus</name>
    <dbReference type="NCBI Taxonomy" id="1978490"/>
    <lineage>
        <taxon>Bacteria</taxon>
        <taxon>Bacillati</taxon>
        <taxon>Bacillota</taxon>
        <taxon>Bacilli</taxon>
        <taxon>Bacillales</taxon>
        <taxon>Caryophanaceae</taxon>
        <taxon>Ureibacillus</taxon>
    </lineage>
</organism>
<dbReference type="RefSeq" id="WP_121215885.1">
    <property type="nucleotide sequence ID" value="NZ_RBZN01000069.1"/>
</dbReference>
<dbReference type="PROSITE" id="PS51257">
    <property type="entry name" value="PROKAR_LIPOPROTEIN"/>
    <property type="match status" value="1"/>
</dbReference>
<name>A0A494YT39_9BACL</name>
<protein>
    <submittedName>
        <fullName evidence="1">Uncharacterized protein</fullName>
    </submittedName>
</protein>
<gene>
    <name evidence="1" type="ORF">D8M03_16445</name>
</gene>
<dbReference type="EMBL" id="RBZN01000069">
    <property type="protein sequence ID" value="RKQ13279.1"/>
    <property type="molecule type" value="Genomic_DNA"/>
</dbReference>
<evidence type="ECO:0000313" key="2">
    <source>
        <dbReference type="Proteomes" id="UP000272238"/>
    </source>
</evidence>
<proteinExistence type="predicted"/>
<dbReference type="Proteomes" id="UP000272238">
    <property type="component" value="Unassembled WGS sequence"/>
</dbReference>